<protein>
    <submittedName>
        <fullName evidence="1">Uncharacterized protein</fullName>
    </submittedName>
</protein>
<comment type="caution">
    <text evidence="1">The sequence shown here is derived from an EMBL/GenBank/DDBJ whole genome shotgun (WGS) entry which is preliminary data.</text>
</comment>
<accession>A0A7Y9UQE8</accession>
<dbReference type="Proteomes" id="UP000540656">
    <property type="component" value="Unassembled WGS sequence"/>
</dbReference>
<gene>
    <name evidence="1" type="ORF">BJ980_002125</name>
</gene>
<sequence length="135" mass="15411">MRIRRFFSRPQRALLGPAPDYYACWMESLRDRVDTVIDTYPQTGRMMFHELEGSSLAPPVLITITPEALNQYVANMIRSDGTVYGRAPKNEAPETDTHQEALTLFRIHLDEFLFTNDGPGPGPWRLDPARFMVPA</sequence>
<name>A0A7Y9UQE8_9ACTN</name>
<keyword evidence="2" id="KW-1185">Reference proteome</keyword>
<evidence type="ECO:0000313" key="1">
    <source>
        <dbReference type="EMBL" id="NYG59202.1"/>
    </source>
</evidence>
<dbReference type="AlphaFoldDB" id="A0A7Y9UQE8"/>
<reference evidence="1 2" key="1">
    <citation type="submission" date="2020-07" db="EMBL/GenBank/DDBJ databases">
        <title>Sequencing the genomes of 1000 actinobacteria strains.</title>
        <authorList>
            <person name="Klenk H.-P."/>
        </authorList>
    </citation>
    <scope>NUCLEOTIDE SEQUENCE [LARGE SCALE GENOMIC DNA]</scope>
    <source>
        <strain evidence="1 2">DSM 23819</strain>
    </source>
</reference>
<proteinExistence type="predicted"/>
<evidence type="ECO:0000313" key="2">
    <source>
        <dbReference type="Proteomes" id="UP000540656"/>
    </source>
</evidence>
<dbReference type="RefSeq" id="WP_179502278.1">
    <property type="nucleotide sequence ID" value="NZ_JACCAA010000001.1"/>
</dbReference>
<dbReference type="EMBL" id="JACCAA010000001">
    <property type="protein sequence ID" value="NYG59202.1"/>
    <property type="molecule type" value="Genomic_DNA"/>
</dbReference>
<organism evidence="1 2">
    <name type="scientific">Nocardioides daedukensis</name>
    <dbReference type="NCBI Taxonomy" id="634462"/>
    <lineage>
        <taxon>Bacteria</taxon>
        <taxon>Bacillati</taxon>
        <taxon>Actinomycetota</taxon>
        <taxon>Actinomycetes</taxon>
        <taxon>Propionibacteriales</taxon>
        <taxon>Nocardioidaceae</taxon>
        <taxon>Nocardioides</taxon>
    </lineage>
</organism>